<gene>
    <name evidence="1" type="ORF">Q3C12_09145</name>
</gene>
<dbReference type="InterPro" id="IPR036390">
    <property type="entry name" value="WH_DNA-bd_sf"/>
</dbReference>
<dbReference type="RefSeq" id="WP_127486004.1">
    <property type="nucleotide sequence ID" value="NZ_JAUMKJ010000009.1"/>
</dbReference>
<evidence type="ECO:0000313" key="2">
    <source>
        <dbReference type="Proteomes" id="UP001168883"/>
    </source>
</evidence>
<organism evidence="1 2">
    <name type="scientific">Paenibacillus ehimensis</name>
    <dbReference type="NCBI Taxonomy" id="79264"/>
    <lineage>
        <taxon>Bacteria</taxon>
        <taxon>Bacillati</taxon>
        <taxon>Bacillota</taxon>
        <taxon>Bacilli</taxon>
        <taxon>Bacillales</taxon>
        <taxon>Paenibacillaceae</taxon>
        <taxon>Paenibacillus</taxon>
    </lineage>
</organism>
<protein>
    <recommendedName>
        <fullName evidence="3">MarR family transcriptional regulator</fullName>
    </recommendedName>
</protein>
<reference evidence="1" key="1">
    <citation type="submission" date="2023-07" db="EMBL/GenBank/DDBJ databases">
        <authorList>
            <person name="Aktuganov G."/>
            <person name="Boyko T."/>
            <person name="Delegan Y."/>
            <person name="Galimzianova N."/>
            <person name="Gilvanova E."/>
            <person name="Korobov V."/>
            <person name="Kuzmina L."/>
            <person name="Melentiev A."/>
            <person name="Milman P."/>
            <person name="Ryabova A."/>
            <person name="Stupak E."/>
            <person name="Yasakov T."/>
            <person name="Zharikova N."/>
            <person name="Zhurenko E."/>
        </authorList>
    </citation>
    <scope>NUCLEOTIDE SEQUENCE</scope>
    <source>
        <strain evidence="1">IB-739</strain>
    </source>
</reference>
<dbReference type="Gene3D" id="1.10.10.10">
    <property type="entry name" value="Winged helix-like DNA-binding domain superfamily/Winged helix DNA-binding domain"/>
    <property type="match status" value="1"/>
</dbReference>
<evidence type="ECO:0008006" key="3">
    <source>
        <dbReference type="Google" id="ProtNLM"/>
    </source>
</evidence>
<dbReference type="EMBL" id="JAUMKJ010000009">
    <property type="protein sequence ID" value="MDO3677169.1"/>
    <property type="molecule type" value="Genomic_DNA"/>
</dbReference>
<dbReference type="InterPro" id="IPR036388">
    <property type="entry name" value="WH-like_DNA-bd_sf"/>
</dbReference>
<comment type="caution">
    <text evidence="1">The sequence shown here is derived from an EMBL/GenBank/DDBJ whole genome shotgun (WGS) entry which is preliminary data.</text>
</comment>
<dbReference type="SUPFAM" id="SSF46785">
    <property type="entry name" value="Winged helix' DNA-binding domain"/>
    <property type="match status" value="1"/>
</dbReference>
<dbReference type="Proteomes" id="UP001168883">
    <property type="component" value="Unassembled WGS sequence"/>
</dbReference>
<keyword evidence="2" id="KW-1185">Reference proteome</keyword>
<accession>A0ABT8V6U9</accession>
<proteinExistence type="predicted"/>
<sequence>MSSIKVERKKHFSHYSDKPIGWYLKRVDKMITQNVNDLFRDKELTRTHWQALNNTYHEGVKTKESLHELVQDFVDMKRLDEVIDSLVERGWMVRRANPEQHTTELELTEEGKAEFPALDAVLFNFDQRVFQGITEEEYRTTIQVLSRIIRNLG</sequence>
<name>A0ABT8V6U9_9BACL</name>
<evidence type="ECO:0000313" key="1">
    <source>
        <dbReference type="EMBL" id="MDO3677169.1"/>
    </source>
</evidence>